<gene>
    <name evidence="10" type="ORF">FYJ66_03680</name>
</gene>
<dbReference type="GO" id="GO:0005247">
    <property type="term" value="F:voltage-gated chloride channel activity"/>
    <property type="evidence" value="ECO:0007669"/>
    <property type="project" value="TreeGrafter"/>
</dbReference>
<feature type="transmembrane region" description="Helical" evidence="8">
    <location>
        <begin position="139"/>
        <end position="164"/>
    </location>
</feature>
<dbReference type="SUPFAM" id="SSF116726">
    <property type="entry name" value="TrkA C-terminal domain-like"/>
    <property type="match status" value="1"/>
</dbReference>
<comment type="subcellular location">
    <subcellularLocation>
        <location evidence="1">Membrane</location>
        <topology evidence="1">Multi-pass membrane protein</topology>
    </subcellularLocation>
</comment>
<dbReference type="Gene3D" id="3.30.70.1450">
    <property type="entry name" value="Regulator of K+ conductance, C-terminal domain"/>
    <property type="match status" value="1"/>
</dbReference>
<keyword evidence="4 8" id="KW-1133">Transmembrane helix</keyword>
<feature type="transmembrane region" description="Helical" evidence="8">
    <location>
        <begin position="176"/>
        <end position="200"/>
    </location>
</feature>
<dbReference type="PROSITE" id="PS51202">
    <property type="entry name" value="RCK_C"/>
    <property type="match status" value="1"/>
</dbReference>
<dbReference type="EMBL" id="VUNB01000003">
    <property type="protein sequence ID" value="MST68690.1"/>
    <property type="molecule type" value="Genomic_DNA"/>
</dbReference>
<feature type="transmembrane region" description="Helical" evidence="8">
    <location>
        <begin position="292"/>
        <end position="314"/>
    </location>
</feature>
<dbReference type="PRINTS" id="PR00762">
    <property type="entry name" value="CLCHANNEL"/>
</dbReference>
<name>A0A6A8M7N4_9FIRM</name>
<dbReference type="CDD" id="cd01031">
    <property type="entry name" value="EriC"/>
    <property type="match status" value="1"/>
</dbReference>
<dbReference type="GO" id="GO:0006813">
    <property type="term" value="P:potassium ion transport"/>
    <property type="evidence" value="ECO:0007669"/>
    <property type="project" value="InterPro"/>
</dbReference>
<feature type="transmembrane region" description="Helical" evidence="8">
    <location>
        <begin position="44"/>
        <end position="64"/>
    </location>
</feature>
<keyword evidence="2" id="KW-0813">Transport</keyword>
<accession>A0A6A8M7N4</accession>
<dbReference type="Gene3D" id="1.10.3080.10">
    <property type="entry name" value="Clc chloride channel"/>
    <property type="match status" value="1"/>
</dbReference>
<organism evidence="10">
    <name type="scientific">Baileyella intestinalis</name>
    <dbReference type="NCBI Taxonomy" id="2606709"/>
    <lineage>
        <taxon>Bacteria</taxon>
        <taxon>Bacillati</taxon>
        <taxon>Bacillota</taxon>
        <taxon>Clostridia</taxon>
        <taxon>Peptostreptococcales</taxon>
        <taxon>Anaerovoracaceae</taxon>
        <taxon>Baileyella</taxon>
    </lineage>
</organism>
<dbReference type="InterPro" id="IPR006037">
    <property type="entry name" value="RCK_C"/>
</dbReference>
<feature type="transmembrane region" description="Helical" evidence="8">
    <location>
        <begin position="320"/>
        <end position="338"/>
    </location>
</feature>
<feature type="transmembrane region" description="Helical" evidence="8">
    <location>
        <begin position="6"/>
        <end position="23"/>
    </location>
</feature>
<evidence type="ECO:0000256" key="4">
    <source>
        <dbReference type="ARBA" id="ARBA00022989"/>
    </source>
</evidence>
<evidence type="ECO:0000256" key="2">
    <source>
        <dbReference type="ARBA" id="ARBA00022448"/>
    </source>
</evidence>
<evidence type="ECO:0000256" key="1">
    <source>
        <dbReference type="ARBA" id="ARBA00004141"/>
    </source>
</evidence>
<dbReference type="Pfam" id="PF00654">
    <property type="entry name" value="Voltage_CLC"/>
    <property type="match status" value="1"/>
</dbReference>
<dbReference type="PANTHER" id="PTHR45711">
    <property type="entry name" value="CHLORIDE CHANNEL PROTEIN"/>
    <property type="match status" value="1"/>
</dbReference>
<feature type="transmembrane region" description="Helical" evidence="8">
    <location>
        <begin position="388"/>
        <end position="409"/>
    </location>
</feature>
<dbReference type="AlphaFoldDB" id="A0A6A8M7N4"/>
<evidence type="ECO:0000256" key="8">
    <source>
        <dbReference type="SAM" id="Phobius"/>
    </source>
</evidence>
<feature type="transmembrane region" description="Helical" evidence="8">
    <location>
        <begin position="350"/>
        <end position="376"/>
    </location>
</feature>
<dbReference type="SUPFAM" id="SSF81340">
    <property type="entry name" value="Clc chloride channel"/>
    <property type="match status" value="1"/>
</dbReference>
<comment type="caution">
    <text evidence="10">The sequence shown here is derived from an EMBL/GenBank/DDBJ whole genome shotgun (WGS) entry which is preliminary data.</text>
</comment>
<dbReference type="Pfam" id="PF02080">
    <property type="entry name" value="TrkA_C"/>
    <property type="match status" value="1"/>
</dbReference>
<protein>
    <submittedName>
        <fullName evidence="10">ClC family H(+)/Cl(-) exchange transporter</fullName>
    </submittedName>
</protein>
<dbReference type="InterPro" id="IPR036721">
    <property type="entry name" value="RCK_C_sf"/>
</dbReference>
<evidence type="ECO:0000259" key="9">
    <source>
        <dbReference type="PROSITE" id="PS51202"/>
    </source>
</evidence>
<evidence type="ECO:0000256" key="3">
    <source>
        <dbReference type="ARBA" id="ARBA00022692"/>
    </source>
</evidence>
<sequence length="557" mass="59502">MIIEGALVGAVVGTVIALFRLSLNKADLIRTDMVQQAVHGGRPLGLVTLALILIAVLLSLLLRFEPEISGSGIPQVEGELKGLGDQCWWKVLPAKLLGCTLAIGGGLSLGREGPSIQIGGMLGKACARLRHTSLTEERLLITCGAGAGLAAAFGAPLAGALFALEELHKNFSLEVLVPTMVATAVSDYVAVNIIGLTPVFDFGITHKLPLKLYWTVLVLGIILGAFGVFYNRTLAAMQDAFDFLGKAEKTPSRSTTFKMLCAMAMSFLFMFIKPEVLGSGSIMVAEISSGKFALGALATLLLLKFLFSTASFGSGSPGGIFLPLLVLGALTGGLYSRVLTSTLGVGQEYIACFVIMGMAGYFAAIVRAPITGIILITEMTGDFSTLLSLTFISVVAFMTADMMGGVPVYEQLLERRLKNKNLTPQEKAIVEIGRPETAGDSIQKERKIKASRGRERRAIIFGDVHTGSYMDGRQVMDLKLPPGALITSVRRGERELIPGGRTRLIGGDAIEVLCRRSDIGPAQRILDEKCHTLVVPEENRDGLILRVEKDHPEDSGK</sequence>
<proteinExistence type="predicted"/>
<reference evidence="10" key="1">
    <citation type="submission" date="2019-09" db="EMBL/GenBank/DDBJ databases">
        <title>In-depth cultivation of the pig gut microbiome towards novel bacterial diversity and tailored functional studies.</title>
        <authorList>
            <person name="Wylensek D."/>
            <person name="Hitch T.C.A."/>
            <person name="Clavel T."/>
        </authorList>
    </citation>
    <scope>NUCLEOTIDE SEQUENCE</scope>
    <source>
        <strain evidence="10">RF-744-FAT-WT-3</strain>
    </source>
</reference>
<keyword evidence="7" id="KW-0868">Chloride</keyword>
<keyword evidence="6 8" id="KW-0472">Membrane</keyword>
<evidence type="ECO:0000256" key="6">
    <source>
        <dbReference type="ARBA" id="ARBA00023136"/>
    </source>
</evidence>
<dbReference type="PANTHER" id="PTHR45711:SF6">
    <property type="entry name" value="CHLORIDE CHANNEL PROTEIN"/>
    <property type="match status" value="1"/>
</dbReference>
<evidence type="ECO:0000256" key="7">
    <source>
        <dbReference type="ARBA" id="ARBA00023214"/>
    </source>
</evidence>
<dbReference type="InterPro" id="IPR014743">
    <property type="entry name" value="Cl-channel_core"/>
</dbReference>
<evidence type="ECO:0000313" key="10">
    <source>
        <dbReference type="EMBL" id="MST68690.1"/>
    </source>
</evidence>
<keyword evidence="5" id="KW-0406">Ion transport</keyword>
<evidence type="ECO:0000256" key="5">
    <source>
        <dbReference type="ARBA" id="ARBA00023065"/>
    </source>
</evidence>
<dbReference type="GO" id="GO:0008324">
    <property type="term" value="F:monoatomic cation transmembrane transporter activity"/>
    <property type="evidence" value="ECO:0007669"/>
    <property type="project" value="InterPro"/>
</dbReference>
<dbReference type="GO" id="GO:0005886">
    <property type="term" value="C:plasma membrane"/>
    <property type="evidence" value="ECO:0007669"/>
    <property type="project" value="TreeGrafter"/>
</dbReference>
<keyword evidence="3 8" id="KW-0812">Transmembrane</keyword>
<feature type="domain" description="RCK C-terminal" evidence="9">
    <location>
        <begin position="447"/>
        <end position="528"/>
    </location>
</feature>
<feature type="transmembrane region" description="Helical" evidence="8">
    <location>
        <begin position="212"/>
        <end position="235"/>
    </location>
</feature>
<dbReference type="InterPro" id="IPR001807">
    <property type="entry name" value="ClC"/>
</dbReference>